<reference evidence="13 14" key="1">
    <citation type="submission" date="2011-10" db="EMBL/GenBank/DDBJ databases">
        <authorList>
            <person name="Genoscope - CEA"/>
        </authorList>
    </citation>
    <scope>NUCLEOTIDE SEQUENCE [LARGE SCALE GENOMIC DNA]</scope>
    <source>
        <strain evidence="13 14">RCC 1105</strain>
    </source>
</reference>
<accession>K8ERA2</accession>
<organism evidence="13 14">
    <name type="scientific">Bathycoccus prasinos</name>
    <dbReference type="NCBI Taxonomy" id="41875"/>
    <lineage>
        <taxon>Eukaryota</taxon>
        <taxon>Viridiplantae</taxon>
        <taxon>Chlorophyta</taxon>
        <taxon>Mamiellophyceae</taxon>
        <taxon>Mamiellales</taxon>
        <taxon>Bathycoccaceae</taxon>
        <taxon>Bathycoccus</taxon>
    </lineage>
</organism>
<dbReference type="GO" id="GO:0005789">
    <property type="term" value="C:endoplasmic reticulum membrane"/>
    <property type="evidence" value="ECO:0007669"/>
    <property type="project" value="UniProtKB-SubCell"/>
</dbReference>
<evidence type="ECO:0000256" key="11">
    <source>
        <dbReference type="SAM" id="MobiDB-lite"/>
    </source>
</evidence>
<keyword evidence="8 12" id="KW-1133">Transmembrane helix</keyword>
<evidence type="ECO:0000313" key="13">
    <source>
        <dbReference type="EMBL" id="CCO20581.1"/>
    </source>
</evidence>
<evidence type="ECO:0000256" key="12">
    <source>
        <dbReference type="SAM" id="Phobius"/>
    </source>
</evidence>
<keyword evidence="3" id="KW-0813">Transport</keyword>
<dbReference type="STRING" id="41875.K8ERA2"/>
<dbReference type="OrthoDB" id="498593at2759"/>
<keyword evidence="14" id="KW-1185">Reference proteome</keyword>
<evidence type="ECO:0000256" key="1">
    <source>
        <dbReference type="ARBA" id="ARBA00004163"/>
    </source>
</evidence>
<keyword evidence="4 12" id="KW-0812">Transmembrane</keyword>
<keyword evidence="5" id="KW-0256">Endoplasmic reticulum</keyword>
<evidence type="ECO:0000256" key="8">
    <source>
        <dbReference type="ARBA" id="ARBA00022989"/>
    </source>
</evidence>
<gene>
    <name evidence="13" type="ordered locus">Bathy17g02230</name>
</gene>
<feature type="region of interest" description="Disordered" evidence="11">
    <location>
        <begin position="79"/>
        <end position="104"/>
    </location>
</feature>
<evidence type="ECO:0000256" key="6">
    <source>
        <dbReference type="ARBA" id="ARBA00022892"/>
    </source>
</evidence>
<dbReference type="GO" id="GO:0005484">
    <property type="term" value="F:SNAP receptor activity"/>
    <property type="evidence" value="ECO:0007669"/>
    <property type="project" value="TreeGrafter"/>
</dbReference>
<feature type="transmembrane region" description="Helical" evidence="12">
    <location>
        <begin position="322"/>
        <end position="344"/>
    </location>
</feature>
<sequence>MDDSYDNNNNKNKNVDVRSMEIEFVRALNAFVNNFHLPTTATTEVETWKTGVKPHVYAESLRRQLNALREKTEELYAFEEEEEEKGEEGEKNFNNRTNNNKKKLKKKRSTLLAAVFVGAREDEDEDDEDDEHNDEHYQTDKRNHTKKERDERKFRAYEEKINEIEKKVPAYEHPAFVSATASAIPSSSSSLSSSFSSSSATGTLATTAAAKNAADNVDVPVATVTTTTTTTQKKKLYAPKKFTISKEGDELLQNEKKMQENLTDEMVDLASRIKRNAEEVSRELSRSNKLVDSMETKLDQNVVVAKNATHRQTAVFRKNKKYGCWSCIVLTLIFVLFSWVYIVIKFSGDKTVHLIKKMEDRVRYDNREDDDVVVKVERDEQVSGEAKHSSSGSRDALEL</sequence>
<feature type="compositionally biased region" description="Acidic residues" evidence="11">
    <location>
        <begin position="121"/>
        <end position="132"/>
    </location>
</feature>
<dbReference type="PANTHER" id="PTHR13050:SF7">
    <property type="entry name" value="VESICLE TRANSPORT PROTEIN USE1"/>
    <property type="match status" value="1"/>
</dbReference>
<evidence type="ECO:0000313" key="14">
    <source>
        <dbReference type="Proteomes" id="UP000198341"/>
    </source>
</evidence>
<dbReference type="KEGG" id="bpg:Bathy17g02230"/>
<dbReference type="Pfam" id="PF09753">
    <property type="entry name" value="Use1"/>
    <property type="match status" value="1"/>
</dbReference>
<proteinExistence type="inferred from homology"/>
<evidence type="ECO:0000256" key="2">
    <source>
        <dbReference type="ARBA" id="ARBA00007891"/>
    </source>
</evidence>
<evidence type="ECO:0000256" key="7">
    <source>
        <dbReference type="ARBA" id="ARBA00022927"/>
    </source>
</evidence>
<dbReference type="GO" id="GO:0031201">
    <property type="term" value="C:SNARE complex"/>
    <property type="evidence" value="ECO:0007669"/>
    <property type="project" value="TreeGrafter"/>
</dbReference>
<evidence type="ECO:0008006" key="15">
    <source>
        <dbReference type="Google" id="ProtNLM"/>
    </source>
</evidence>
<dbReference type="Proteomes" id="UP000198341">
    <property type="component" value="Chromosome 17"/>
</dbReference>
<evidence type="ECO:0000256" key="10">
    <source>
        <dbReference type="SAM" id="Coils"/>
    </source>
</evidence>
<keyword evidence="10" id="KW-0175">Coiled coil</keyword>
<name>K8ERA2_9CHLO</name>
<comment type="subcellular location">
    <subcellularLocation>
        <location evidence="1">Endoplasmic reticulum membrane</location>
        <topology evidence="1">Single-pass type IV membrane protein</topology>
    </subcellularLocation>
</comment>
<comment type="similarity">
    <text evidence="2">Belongs to the USE1 family.</text>
</comment>
<dbReference type="GO" id="GO:0015031">
    <property type="term" value="P:protein transport"/>
    <property type="evidence" value="ECO:0007669"/>
    <property type="project" value="UniProtKB-KW"/>
</dbReference>
<evidence type="ECO:0000256" key="3">
    <source>
        <dbReference type="ARBA" id="ARBA00022448"/>
    </source>
</evidence>
<feature type="coiled-coil region" evidence="10">
    <location>
        <begin position="252"/>
        <end position="297"/>
    </location>
</feature>
<dbReference type="eggNOG" id="ENOG502RC31">
    <property type="taxonomic scope" value="Eukaryota"/>
</dbReference>
<keyword evidence="6" id="KW-0931">ER-Golgi transport</keyword>
<feature type="compositionally biased region" description="Basic and acidic residues" evidence="11">
    <location>
        <begin position="379"/>
        <end position="388"/>
    </location>
</feature>
<dbReference type="PANTHER" id="PTHR13050">
    <property type="entry name" value="USE1-LIKE PROTEIN"/>
    <property type="match status" value="1"/>
</dbReference>
<evidence type="ECO:0000256" key="9">
    <source>
        <dbReference type="ARBA" id="ARBA00023136"/>
    </source>
</evidence>
<feature type="compositionally biased region" description="Basic and acidic residues" evidence="11">
    <location>
        <begin position="133"/>
        <end position="150"/>
    </location>
</feature>
<protein>
    <recommendedName>
        <fullName evidence="15">t-SNARE coiled-coil homology domain-containing protein</fullName>
    </recommendedName>
</protein>
<dbReference type="InterPro" id="IPR019150">
    <property type="entry name" value="Vesicle_transport_protein_Use1"/>
</dbReference>
<evidence type="ECO:0000256" key="4">
    <source>
        <dbReference type="ARBA" id="ARBA00022692"/>
    </source>
</evidence>
<keyword evidence="9 12" id="KW-0472">Membrane</keyword>
<dbReference type="GO" id="GO:0006890">
    <property type="term" value="P:retrograde vesicle-mediated transport, Golgi to endoplasmic reticulum"/>
    <property type="evidence" value="ECO:0007669"/>
    <property type="project" value="TreeGrafter"/>
</dbReference>
<dbReference type="RefSeq" id="XP_007508477.1">
    <property type="nucleotide sequence ID" value="XM_007508415.1"/>
</dbReference>
<feature type="region of interest" description="Disordered" evidence="11">
    <location>
        <begin position="379"/>
        <end position="399"/>
    </location>
</feature>
<dbReference type="AlphaFoldDB" id="K8ERA2"/>
<keyword evidence="7" id="KW-0653">Protein transport</keyword>
<dbReference type="EMBL" id="FO082262">
    <property type="protein sequence ID" value="CCO20581.1"/>
    <property type="molecule type" value="Genomic_DNA"/>
</dbReference>
<feature type="region of interest" description="Disordered" evidence="11">
    <location>
        <begin position="119"/>
        <end position="150"/>
    </location>
</feature>
<dbReference type="GeneID" id="19010965"/>
<evidence type="ECO:0000256" key="5">
    <source>
        <dbReference type="ARBA" id="ARBA00022824"/>
    </source>
</evidence>